<dbReference type="Proteomes" id="UP001620597">
    <property type="component" value="Unassembled WGS sequence"/>
</dbReference>
<evidence type="ECO:0000259" key="1">
    <source>
        <dbReference type="Pfam" id="PF08279"/>
    </source>
</evidence>
<dbReference type="Gene3D" id="1.10.10.10">
    <property type="entry name" value="Winged helix-like DNA-binding domain superfamily/Winged helix DNA-binding domain"/>
    <property type="match status" value="1"/>
</dbReference>
<dbReference type="PANTHER" id="PTHR34580">
    <property type="match status" value="1"/>
</dbReference>
<evidence type="ECO:0000313" key="4">
    <source>
        <dbReference type="Proteomes" id="UP001620597"/>
    </source>
</evidence>
<dbReference type="Pfam" id="PF13280">
    <property type="entry name" value="WYL"/>
    <property type="match status" value="1"/>
</dbReference>
<dbReference type="SUPFAM" id="SSF46785">
    <property type="entry name" value="Winged helix' DNA-binding domain"/>
    <property type="match status" value="1"/>
</dbReference>
<dbReference type="InterPro" id="IPR013196">
    <property type="entry name" value="HTH_11"/>
</dbReference>
<sequence length="257" mass="29293">MRERYDPGGHPLLALGFLQELSMNKAERLFLLTNLLRSKRTVITARELAERLGVSERTIYRDIQSLELSGIPIEGEAGVGYRIRHNFELPPLMFDAEEILALLLGSRMVRAWADAGLAAGASRALAKIQSILPDSLKQIAEQQSLIVPNFSSEPEAAARALILRKAIERQLQVRIQYIRADGEFSERTLEPLGQIFWGGKWTLIAWCCLRDSYREFRLDRIQQLEPLEQYFTTDASKSLPHYLELVKAQYHNKQTQG</sequence>
<dbReference type="EMBL" id="JBBKTX010000018">
    <property type="protein sequence ID" value="MFK4753600.1"/>
    <property type="molecule type" value="Genomic_DNA"/>
</dbReference>
<gene>
    <name evidence="3" type="ORF">WG929_14385</name>
</gene>
<organism evidence="3 4">
    <name type="scientific">Oceanobacter antarcticus</name>
    <dbReference type="NCBI Taxonomy" id="3133425"/>
    <lineage>
        <taxon>Bacteria</taxon>
        <taxon>Pseudomonadati</taxon>
        <taxon>Pseudomonadota</taxon>
        <taxon>Gammaproteobacteria</taxon>
        <taxon>Oceanospirillales</taxon>
        <taxon>Oceanospirillaceae</taxon>
        <taxon>Oceanobacter</taxon>
    </lineage>
</organism>
<protein>
    <submittedName>
        <fullName evidence="3">YafY family protein</fullName>
    </submittedName>
</protein>
<comment type="caution">
    <text evidence="3">The sequence shown here is derived from an EMBL/GenBank/DDBJ whole genome shotgun (WGS) entry which is preliminary data.</text>
</comment>
<keyword evidence="4" id="KW-1185">Reference proteome</keyword>
<dbReference type="PROSITE" id="PS52050">
    <property type="entry name" value="WYL"/>
    <property type="match status" value="1"/>
</dbReference>
<evidence type="ECO:0000313" key="3">
    <source>
        <dbReference type="EMBL" id="MFK4753600.1"/>
    </source>
</evidence>
<feature type="domain" description="Helix-turn-helix type 11" evidence="1">
    <location>
        <begin position="30"/>
        <end position="82"/>
    </location>
</feature>
<dbReference type="InterPro" id="IPR051534">
    <property type="entry name" value="CBASS_pafABC_assoc_protein"/>
</dbReference>
<dbReference type="InterPro" id="IPR026881">
    <property type="entry name" value="WYL_dom"/>
</dbReference>
<dbReference type="InterPro" id="IPR036388">
    <property type="entry name" value="WH-like_DNA-bd_sf"/>
</dbReference>
<evidence type="ECO:0000259" key="2">
    <source>
        <dbReference type="Pfam" id="PF13280"/>
    </source>
</evidence>
<proteinExistence type="predicted"/>
<dbReference type="RefSeq" id="WP_416206623.1">
    <property type="nucleotide sequence ID" value="NZ_JBBKTX010000018.1"/>
</dbReference>
<accession>A0ABW8NKV4</accession>
<name>A0ABW8NKV4_9GAMM</name>
<reference evidence="3 4" key="1">
    <citation type="submission" date="2024-03" db="EMBL/GenBank/DDBJ databases">
        <title>High-quality draft genome sequence of Oceanobacter sp. wDCs-4.</title>
        <authorList>
            <person name="Dong C."/>
        </authorList>
    </citation>
    <scope>NUCLEOTIDE SEQUENCE [LARGE SCALE GENOMIC DNA]</scope>
    <source>
        <strain evidence="4">wDCs-4</strain>
    </source>
</reference>
<dbReference type="PANTHER" id="PTHR34580:SF3">
    <property type="entry name" value="PROTEIN PAFB"/>
    <property type="match status" value="1"/>
</dbReference>
<dbReference type="Pfam" id="PF08279">
    <property type="entry name" value="HTH_11"/>
    <property type="match status" value="1"/>
</dbReference>
<dbReference type="InterPro" id="IPR036390">
    <property type="entry name" value="WH_DNA-bd_sf"/>
</dbReference>
<feature type="domain" description="WYL" evidence="2">
    <location>
        <begin position="163"/>
        <end position="225"/>
    </location>
</feature>